<dbReference type="AlphaFoldDB" id="A0AAN6DP48"/>
<dbReference type="Gene3D" id="3.30.9.10">
    <property type="entry name" value="D-Amino Acid Oxidase, subunit A, domain 2"/>
    <property type="match status" value="1"/>
</dbReference>
<dbReference type="GO" id="GO:0016709">
    <property type="term" value="F:oxidoreductase activity, acting on paired donors, with incorporation or reduction of molecular oxygen, NAD(P)H as one donor, and incorporation of one atom of oxygen"/>
    <property type="evidence" value="ECO:0007669"/>
    <property type="project" value="UniProtKB-ARBA"/>
</dbReference>
<name>A0AAN6DP48_9EURO</name>
<gene>
    <name evidence="6" type="ORF">EDD36DRAFT_445304</name>
</gene>
<dbReference type="PANTHER" id="PTHR43004:SF19">
    <property type="entry name" value="BINDING MONOOXYGENASE, PUTATIVE (JCVI)-RELATED"/>
    <property type="match status" value="1"/>
</dbReference>
<dbReference type="PRINTS" id="PR00420">
    <property type="entry name" value="RNGMNOXGNASE"/>
</dbReference>
<keyword evidence="2" id="KW-0285">Flavoprotein</keyword>
<evidence type="ECO:0000313" key="7">
    <source>
        <dbReference type="Proteomes" id="UP001203852"/>
    </source>
</evidence>
<evidence type="ECO:0000256" key="3">
    <source>
        <dbReference type="ARBA" id="ARBA00022827"/>
    </source>
</evidence>
<evidence type="ECO:0000256" key="1">
    <source>
        <dbReference type="ARBA" id="ARBA00001974"/>
    </source>
</evidence>
<comment type="cofactor">
    <cofactor evidence="1">
        <name>FAD</name>
        <dbReference type="ChEBI" id="CHEBI:57692"/>
    </cofactor>
</comment>
<evidence type="ECO:0000256" key="4">
    <source>
        <dbReference type="ARBA" id="ARBA00023002"/>
    </source>
</evidence>
<dbReference type="InterPro" id="IPR050641">
    <property type="entry name" value="RIFMO-like"/>
</dbReference>
<keyword evidence="7" id="KW-1185">Reference proteome</keyword>
<feature type="domain" description="FAD-binding" evidence="5">
    <location>
        <begin position="17"/>
        <end position="145"/>
    </location>
</feature>
<evidence type="ECO:0000259" key="5">
    <source>
        <dbReference type="Pfam" id="PF01494"/>
    </source>
</evidence>
<sequence length="352" mass="39836">MLWFIMAKNAGKRNFIAYNRSNNWVFVTCYDATATPKETFTEEYCRRLIDQSLGKKIPYNVLSITTWNTTPRVARHYRSKLIRHGFVVGDAAHCFPSTGGLGVNTGLGDAHNLVWKITAVENGWAEDRLLDSYELERIPIAVENSRQSRLNEKKVHELSRAAFGDNGQSLEERMQDPKARSEIQLALMDNYNHFDSLDLQIGYVYGKARSPHRRAGHYIPECIPGTRLPHAWVYTADGRTISTLDVTDYSAFTILLSGSLQRDNRRPLDDVSFPAKEVYLGKDIIDKDGAWTRLMGLERASSAVVIRPDQHVLGRVTTIDELQNLVNSFVLCSSYVPDHEKLCGTDLQILAE</sequence>
<dbReference type="PANTHER" id="PTHR43004">
    <property type="entry name" value="TRK SYSTEM POTASSIUM UPTAKE PROTEIN"/>
    <property type="match status" value="1"/>
</dbReference>
<dbReference type="Pfam" id="PF01494">
    <property type="entry name" value="FAD_binding_3"/>
    <property type="match status" value="1"/>
</dbReference>
<organism evidence="6 7">
    <name type="scientific">Exophiala viscosa</name>
    <dbReference type="NCBI Taxonomy" id="2486360"/>
    <lineage>
        <taxon>Eukaryota</taxon>
        <taxon>Fungi</taxon>
        <taxon>Dikarya</taxon>
        <taxon>Ascomycota</taxon>
        <taxon>Pezizomycotina</taxon>
        <taxon>Eurotiomycetes</taxon>
        <taxon>Chaetothyriomycetidae</taxon>
        <taxon>Chaetothyriales</taxon>
        <taxon>Herpotrichiellaceae</taxon>
        <taxon>Exophiala</taxon>
    </lineage>
</organism>
<dbReference type="Gene3D" id="3.50.50.60">
    <property type="entry name" value="FAD/NAD(P)-binding domain"/>
    <property type="match status" value="1"/>
</dbReference>
<comment type="caution">
    <text evidence="6">The sequence shown here is derived from an EMBL/GenBank/DDBJ whole genome shotgun (WGS) entry which is preliminary data.</text>
</comment>
<protein>
    <submittedName>
        <fullName evidence="6">FAD binding domain-containing protein</fullName>
    </submittedName>
</protein>
<keyword evidence="4" id="KW-0560">Oxidoreductase</keyword>
<evidence type="ECO:0000313" key="6">
    <source>
        <dbReference type="EMBL" id="KAI1610004.1"/>
    </source>
</evidence>
<dbReference type="Gene3D" id="3.40.30.120">
    <property type="match status" value="1"/>
</dbReference>
<dbReference type="InterPro" id="IPR002938">
    <property type="entry name" value="FAD-bd"/>
</dbReference>
<dbReference type="InterPro" id="IPR036188">
    <property type="entry name" value="FAD/NAD-bd_sf"/>
</dbReference>
<dbReference type="SUPFAM" id="SSF51905">
    <property type="entry name" value="FAD/NAD(P)-binding domain"/>
    <property type="match status" value="1"/>
</dbReference>
<dbReference type="EMBL" id="MU404359">
    <property type="protein sequence ID" value="KAI1610004.1"/>
    <property type="molecule type" value="Genomic_DNA"/>
</dbReference>
<dbReference type="GO" id="GO:0071949">
    <property type="term" value="F:FAD binding"/>
    <property type="evidence" value="ECO:0007669"/>
    <property type="project" value="InterPro"/>
</dbReference>
<dbReference type="Proteomes" id="UP001203852">
    <property type="component" value="Unassembled WGS sequence"/>
</dbReference>
<keyword evidence="3" id="KW-0274">FAD</keyword>
<proteinExistence type="predicted"/>
<evidence type="ECO:0000256" key="2">
    <source>
        <dbReference type="ARBA" id="ARBA00022630"/>
    </source>
</evidence>
<accession>A0AAN6DP48</accession>
<reference evidence="6" key="1">
    <citation type="journal article" date="2022" name="bioRxiv">
        <title>Deciphering the potential niche of two novel black yeast fungi from a biological soil crust based on their genomes, phenotypes, and melanin regulation.</title>
        <authorList>
            <consortium name="DOE Joint Genome Institute"/>
            <person name="Carr E.C."/>
            <person name="Barton Q."/>
            <person name="Grambo S."/>
            <person name="Sullivan M."/>
            <person name="Renfro C.M."/>
            <person name="Kuo A."/>
            <person name="Pangilinan J."/>
            <person name="Lipzen A."/>
            <person name="Keymanesh K."/>
            <person name="Savage E."/>
            <person name="Barry K."/>
            <person name="Grigoriev I.V."/>
            <person name="Riekhof W.R."/>
            <person name="Harris S.S."/>
        </authorList>
    </citation>
    <scope>NUCLEOTIDE SEQUENCE</scope>
    <source>
        <strain evidence="6">JF 03-4F</strain>
    </source>
</reference>